<dbReference type="InterPro" id="IPR043145">
    <property type="entry name" value="Znf_ZZ_sf"/>
</dbReference>
<name>A0AAN7V8Y1_9COLE</name>
<dbReference type="PROSITE" id="PS50135">
    <property type="entry name" value="ZF_ZZ_2"/>
    <property type="match status" value="1"/>
</dbReference>
<gene>
    <name evidence="8" type="ORF">RI129_008615</name>
</gene>
<organism evidence="8 9">
    <name type="scientific">Pyrocoelia pectoralis</name>
    <dbReference type="NCBI Taxonomy" id="417401"/>
    <lineage>
        <taxon>Eukaryota</taxon>
        <taxon>Metazoa</taxon>
        <taxon>Ecdysozoa</taxon>
        <taxon>Arthropoda</taxon>
        <taxon>Hexapoda</taxon>
        <taxon>Insecta</taxon>
        <taxon>Pterygota</taxon>
        <taxon>Neoptera</taxon>
        <taxon>Endopterygota</taxon>
        <taxon>Coleoptera</taxon>
        <taxon>Polyphaga</taxon>
        <taxon>Elateriformia</taxon>
        <taxon>Elateroidea</taxon>
        <taxon>Lampyridae</taxon>
        <taxon>Lampyrinae</taxon>
        <taxon>Pyrocoelia</taxon>
    </lineage>
</organism>
<dbReference type="GO" id="GO:0008270">
    <property type="term" value="F:zinc ion binding"/>
    <property type="evidence" value="ECO:0007669"/>
    <property type="project" value="UniProtKB-KW"/>
</dbReference>
<dbReference type="GO" id="GO:0005634">
    <property type="term" value="C:nucleus"/>
    <property type="evidence" value="ECO:0007669"/>
    <property type="project" value="UniProtKB-SubCell"/>
</dbReference>
<evidence type="ECO:0000256" key="6">
    <source>
        <dbReference type="SAM" id="MobiDB-lite"/>
    </source>
</evidence>
<reference evidence="8 9" key="1">
    <citation type="journal article" date="2024" name="Insects">
        <title>An Improved Chromosome-Level Genome Assembly of the Firefly Pyrocoelia pectoralis.</title>
        <authorList>
            <person name="Fu X."/>
            <person name="Meyer-Rochow V.B."/>
            <person name="Ballantyne L."/>
            <person name="Zhu X."/>
        </authorList>
    </citation>
    <scope>NUCLEOTIDE SEQUENCE [LARGE SCALE GENOMIC DNA]</scope>
    <source>
        <strain evidence="8">XCY_ONT2</strain>
    </source>
</reference>
<dbReference type="InterPro" id="IPR001005">
    <property type="entry name" value="SANT/Myb"/>
</dbReference>
<dbReference type="InterPro" id="IPR037830">
    <property type="entry name" value="ZZZ3"/>
</dbReference>
<evidence type="ECO:0000259" key="7">
    <source>
        <dbReference type="PROSITE" id="PS50135"/>
    </source>
</evidence>
<dbReference type="GO" id="GO:0070461">
    <property type="term" value="C:SAGA-type complex"/>
    <property type="evidence" value="ECO:0007669"/>
    <property type="project" value="UniProtKB-ARBA"/>
</dbReference>
<dbReference type="SMART" id="SM00717">
    <property type="entry name" value="SANT"/>
    <property type="match status" value="1"/>
</dbReference>
<dbReference type="Gene3D" id="1.10.10.60">
    <property type="entry name" value="Homeodomain-like"/>
    <property type="match status" value="1"/>
</dbReference>
<evidence type="ECO:0000256" key="2">
    <source>
        <dbReference type="ARBA" id="ARBA00022723"/>
    </source>
</evidence>
<accession>A0AAN7V8Y1</accession>
<proteinExistence type="predicted"/>
<keyword evidence="4" id="KW-0862">Zinc</keyword>
<evidence type="ECO:0000313" key="9">
    <source>
        <dbReference type="Proteomes" id="UP001329430"/>
    </source>
</evidence>
<dbReference type="Pfam" id="PF00569">
    <property type="entry name" value="ZZ"/>
    <property type="match status" value="1"/>
</dbReference>
<keyword evidence="9" id="KW-1185">Reference proteome</keyword>
<dbReference type="Gene3D" id="3.30.60.90">
    <property type="match status" value="1"/>
</dbReference>
<evidence type="ECO:0000313" key="8">
    <source>
        <dbReference type="EMBL" id="KAK5642448.1"/>
    </source>
</evidence>
<keyword evidence="3 5" id="KW-0863">Zinc-finger</keyword>
<feature type="domain" description="ZZ-type" evidence="7">
    <location>
        <begin position="314"/>
        <end position="373"/>
    </location>
</feature>
<evidence type="ECO:0000256" key="1">
    <source>
        <dbReference type="ARBA" id="ARBA00004123"/>
    </source>
</evidence>
<comment type="subcellular location">
    <subcellularLocation>
        <location evidence="1">Nucleus</location>
    </subcellularLocation>
</comment>
<keyword evidence="2" id="KW-0479">Metal-binding</keyword>
<dbReference type="SUPFAM" id="SSF46689">
    <property type="entry name" value="Homeodomain-like"/>
    <property type="match status" value="1"/>
</dbReference>
<dbReference type="CDD" id="cd00167">
    <property type="entry name" value="SANT"/>
    <property type="match status" value="1"/>
</dbReference>
<evidence type="ECO:0000256" key="5">
    <source>
        <dbReference type="PROSITE-ProRule" id="PRU00228"/>
    </source>
</evidence>
<evidence type="ECO:0000256" key="3">
    <source>
        <dbReference type="ARBA" id="ARBA00022771"/>
    </source>
</evidence>
<dbReference type="InterPro" id="IPR009057">
    <property type="entry name" value="Homeodomain-like_sf"/>
</dbReference>
<dbReference type="Proteomes" id="UP001329430">
    <property type="component" value="Chromosome 6"/>
</dbReference>
<dbReference type="PANTHER" id="PTHR22705:SF0">
    <property type="entry name" value="ZZ-TYPE ZINC FINGER-CONTAINING PROTEIN 3"/>
    <property type="match status" value="1"/>
</dbReference>
<dbReference type="AlphaFoldDB" id="A0AAN7V8Y1"/>
<dbReference type="PANTHER" id="PTHR22705">
    <property type="entry name" value="ZINC FINGER, ZZ DOMAIN CONTAINING 3"/>
    <property type="match status" value="1"/>
</dbReference>
<dbReference type="SMART" id="SM00291">
    <property type="entry name" value="ZnF_ZZ"/>
    <property type="match status" value="1"/>
</dbReference>
<feature type="region of interest" description="Disordered" evidence="6">
    <location>
        <begin position="371"/>
        <end position="430"/>
    </location>
</feature>
<dbReference type="InterPro" id="IPR000433">
    <property type="entry name" value="Znf_ZZ"/>
</dbReference>
<feature type="region of interest" description="Disordered" evidence="6">
    <location>
        <begin position="493"/>
        <end position="513"/>
    </location>
</feature>
<sequence length="513" mass="59528">MNWSPNMNVNHTAEEDEEEDLFYFESDHLALKGNTDYSEVLKTIFILESQRAKAIQDYEEVVELHKEALKDPFAFVEKLKDGKSIGVPDLQIIADVPNIQWSKFKVNLPEAGLKFVNEQSSSSDDPSLVKIEKRLRDQADTFNKQWTTEEQRRLEELLVIYPPEPIEFRRFKKIAAALGNRTVQQVSSRIQKYFLKLYRAGLPIPGRIPKYAERMKKSKLHNHQRYNHFLFKPSTFFPQLDIPVVMNETEPIPGPSTNSSSRTSLSNYLLPEFSHPEQNINDRFKSDVDIQLSILRKVKQEKLKDNSFASTYQHFDYKCDYCNEEPISGVRWHCKVCEGDSIDFCSDCVIAQMYSENPHPLSHELEPVKYDNTESGCQSDNSSSESVSGSAFDSSNKNFGSNYNSSLSESETEEISKNHNHLTQFEDASQKIKQEETDLEDHGTTRMEVEDDLHINVFFNKSYIKRETFFNNECHSNEPECDSYLSRNIEETRENHIDEYSNDTQREESVSYK</sequence>
<dbReference type="SUPFAM" id="SSF57850">
    <property type="entry name" value="RING/U-box"/>
    <property type="match status" value="1"/>
</dbReference>
<feature type="compositionally biased region" description="Low complexity" evidence="6">
    <location>
        <begin position="379"/>
        <end position="395"/>
    </location>
</feature>
<comment type="caution">
    <text evidence="8">The sequence shown here is derived from an EMBL/GenBank/DDBJ whole genome shotgun (WGS) entry which is preliminary data.</text>
</comment>
<dbReference type="EMBL" id="JAVRBK010000006">
    <property type="protein sequence ID" value="KAK5642448.1"/>
    <property type="molecule type" value="Genomic_DNA"/>
</dbReference>
<dbReference type="Pfam" id="PF00249">
    <property type="entry name" value="Myb_DNA-binding"/>
    <property type="match status" value="1"/>
</dbReference>
<evidence type="ECO:0000256" key="4">
    <source>
        <dbReference type="ARBA" id="ARBA00022833"/>
    </source>
</evidence>
<protein>
    <recommendedName>
        <fullName evidence="7">ZZ-type domain-containing protein</fullName>
    </recommendedName>
</protein>